<reference evidence="3 4" key="1">
    <citation type="submission" date="2019-03" db="EMBL/GenBank/DDBJ databases">
        <title>Genome sequence of Sphingomonas sp. 17J27-24.</title>
        <authorList>
            <person name="Kim M."/>
            <person name="Maeng S."/>
            <person name="Sathiyaraj S."/>
        </authorList>
    </citation>
    <scope>NUCLEOTIDE SEQUENCE [LARGE SCALE GENOMIC DNA]</scope>
    <source>
        <strain evidence="3 4">17J27-24</strain>
    </source>
</reference>
<dbReference type="InterPro" id="IPR036397">
    <property type="entry name" value="RNaseH_sf"/>
</dbReference>
<dbReference type="InterPro" id="IPR015378">
    <property type="entry name" value="Transposase-like_Mu_C"/>
</dbReference>
<dbReference type="AlphaFoldDB" id="A0A4Y8ZT53"/>
<dbReference type="Gene3D" id="3.30.420.10">
    <property type="entry name" value="Ribonuclease H-like superfamily/Ribonuclease H"/>
    <property type="match status" value="1"/>
</dbReference>
<dbReference type="PROSITE" id="PS50994">
    <property type="entry name" value="INTEGRASE"/>
    <property type="match status" value="1"/>
</dbReference>
<feature type="domain" description="Integrase catalytic" evidence="2">
    <location>
        <begin position="280"/>
        <end position="487"/>
    </location>
</feature>
<feature type="compositionally biased region" description="Basic and acidic residues" evidence="1">
    <location>
        <begin position="662"/>
        <end position="685"/>
    </location>
</feature>
<feature type="compositionally biased region" description="Basic and acidic residues" evidence="1">
    <location>
        <begin position="715"/>
        <end position="725"/>
    </location>
</feature>
<dbReference type="SUPFAM" id="SSF53098">
    <property type="entry name" value="Ribonuclease H-like"/>
    <property type="match status" value="1"/>
</dbReference>
<evidence type="ECO:0000259" key="2">
    <source>
        <dbReference type="PROSITE" id="PS50994"/>
    </source>
</evidence>
<protein>
    <submittedName>
        <fullName evidence="3">Transposase</fullName>
    </submittedName>
</protein>
<dbReference type="GO" id="GO:0003676">
    <property type="term" value="F:nucleic acid binding"/>
    <property type="evidence" value="ECO:0007669"/>
    <property type="project" value="InterPro"/>
</dbReference>
<accession>A0A4Y8ZT53</accession>
<dbReference type="Proteomes" id="UP000298213">
    <property type="component" value="Unassembled WGS sequence"/>
</dbReference>
<sequence length="725" mass="81914">MMLLRGDTIEYCEGTPRMERVLWVDSGGAYYAHLNLTDPSSHPQVSRTADALQDIASGRALIADKAPLVVRPPEGVPQKHQQKRDAHWALIEDIVQREPEVYDRLSRARMISAAMSTHGVTRPTVVKAINRYWRRGAVPDALLPDYANSGGKGKERHPGDTKRGRPRKASATPGLNINRALRRTFQVAIQRFAKNRKLDMRAAYTKMLGDYFGAFTVDASTGRKRFLPLPEFQKTGYPSFDQFEYWATRDNDMLDVRKRRLSNRVWELTERGLTGTSAAQTWGPGARYQIDATIADVYLVSRLDPNKIIGRPVLYVVIDVFSRMVVGVYIGLEGPSWVGAMMALANTVASKVDFCRKFGIEIDECEWPAQHLPATLLGDRGEIESRLINILQNTFNVVIENAAAYRADWKGVVETRFKLIPAKFKAYVAGYIEVDYQERGGTDYRLDATLNIDDFTEIVLALLVYYNNHHELSGYDRHPGMTADGVPAVPVDLWNWGIVNQSGLLRRFPEEHVRFSLMPIDEATVTHQGIRYRGLFYSGPLPLRENWFDRARRKGVWKVRISYDPRNSDFIYVHTPNAEVGYETCTLTARSRESRNGSFWEIGAQQGKQASVSAAREMDQQNRLIEALDIVENVVARAAARKEPSTMSNAERVRGIRPNRAEEKTANRAREAEEFRIGKAGDRSSDPMGELIPFEAPSARTVPDEDDYAAPSMADLKRLRNNDDV</sequence>
<organism evidence="3 4">
    <name type="scientific">Sphingomonas parva</name>
    <dbReference type="NCBI Taxonomy" id="2555898"/>
    <lineage>
        <taxon>Bacteria</taxon>
        <taxon>Pseudomonadati</taxon>
        <taxon>Pseudomonadota</taxon>
        <taxon>Alphaproteobacteria</taxon>
        <taxon>Sphingomonadales</taxon>
        <taxon>Sphingomonadaceae</taxon>
        <taxon>Sphingomonas</taxon>
    </lineage>
</organism>
<name>A0A4Y8ZT53_9SPHN</name>
<feature type="region of interest" description="Disordered" evidence="1">
    <location>
        <begin position="662"/>
        <end position="725"/>
    </location>
</feature>
<feature type="compositionally biased region" description="Basic and acidic residues" evidence="1">
    <location>
        <begin position="152"/>
        <end position="163"/>
    </location>
</feature>
<feature type="region of interest" description="Disordered" evidence="1">
    <location>
        <begin position="144"/>
        <end position="172"/>
    </location>
</feature>
<dbReference type="OrthoDB" id="5287589at2"/>
<comment type="caution">
    <text evidence="3">The sequence shown here is derived from an EMBL/GenBank/DDBJ whole genome shotgun (WGS) entry which is preliminary data.</text>
</comment>
<evidence type="ECO:0000313" key="3">
    <source>
        <dbReference type="EMBL" id="TFI59198.1"/>
    </source>
</evidence>
<dbReference type="GO" id="GO:0015074">
    <property type="term" value="P:DNA integration"/>
    <property type="evidence" value="ECO:0007669"/>
    <property type="project" value="InterPro"/>
</dbReference>
<keyword evidence="4" id="KW-1185">Reference proteome</keyword>
<dbReference type="InterPro" id="IPR012337">
    <property type="entry name" value="RNaseH-like_sf"/>
</dbReference>
<dbReference type="Pfam" id="PF09299">
    <property type="entry name" value="Mu-transpos_C"/>
    <property type="match status" value="1"/>
</dbReference>
<dbReference type="InterPro" id="IPR001584">
    <property type="entry name" value="Integrase_cat-core"/>
</dbReference>
<dbReference type="EMBL" id="SPDV01000009">
    <property type="protein sequence ID" value="TFI59198.1"/>
    <property type="molecule type" value="Genomic_DNA"/>
</dbReference>
<gene>
    <name evidence="3" type="ORF">E2493_06670</name>
</gene>
<evidence type="ECO:0000256" key="1">
    <source>
        <dbReference type="SAM" id="MobiDB-lite"/>
    </source>
</evidence>
<proteinExistence type="predicted"/>
<evidence type="ECO:0000313" key="4">
    <source>
        <dbReference type="Proteomes" id="UP000298213"/>
    </source>
</evidence>